<evidence type="ECO:0000256" key="1">
    <source>
        <dbReference type="ARBA" id="ARBA00022603"/>
    </source>
</evidence>
<evidence type="ECO:0000256" key="2">
    <source>
        <dbReference type="ARBA" id="ARBA00022679"/>
    </source>
</evidence>
<dbReference type="EMBL" id="BAABHS010000035">
    <property type="protein sequence ID" value="GAA4988486.1"/>
    <property type="molecule type" value="Genomic_DNA"/>
</dbReference>
<evidence type="ECO:0000256" key="3">
    <source>
        <dbReference type="ARBA" id="ARBA00022691"/>
    </source>
</evidence>
<evidence type="ECO:0000313" key="8">
    <source>
        <dbReference type="Proteomes" id="UP001500466"/>
    </source>
</evidence>
<proteinExistence type="predicted"/>
<dbReference type="PANTHER" id="PTHR43712">
    <property type="entry name" value="PUTATIVE (AFU_ORTHOLOGUE AFUA_4G14580)-RELATED"/>
    <property type="match status" value="1"/>
</dbReference>
<evidence type="ECO:0000259" key="6">
    <source>
        <dbReference type="Pfam" id="PF08100"/>
    </source>
</evidence>
<gene>
    <name evidence="7" type="ORF">GCM10023205_69310</name>
</gene>
<accession>A0ABP9I5H6</accession>
<dbReference type="GO" id="GO:0032259">
    <property type="term" value="P:methylation"/>
    <property type="evidence" value="ECO:0007669"/>
    <property type="project" value="UniProtKB-KW"/>
</dbReference>
<dbReference type="InterPro" id="IPR036388">
    <property type="entry name" value="WH-like_DNA-bd_sf"/>
</dbReference>
<feature type="domain" description="O-methyltransferase C-terminal" evidence="5">
    <location>
        <begin position="157"/>
        <end position="367"/>
    </location>
</feature>
<feature type="compositionally biased region" description="Low complexity" evidence="4">
    <location>
        <begin position="34"/>
        <end position="48"/>
    </location>
</feature>
<dbReference type="PROSITE" id="PS51683">
    <property type="entry name" value="SAM_OMT_II"/>
    <property type="match status" value="1"/>
</dbReference>
<sequence length="385" mass="41298">MSASESAAEPPPEQHGTPGPTPPPERDATPGPDPAADPSAPSPARGGPVTADRIMEIGMGFWPAKALLSAVELGLYPALSEGPRTAAELRDRIGLHPRAARDFLDALVALGLLARDGDGEDGRYANTPETARFLVPGSPGYLGGFLAMANARLYGFWGRLTDGLRTGRPQNEIRDRDTPAFDARHADPVRLRMFLQAMTGLTRSLLPALGEKFPWDRYKSVADIGSGEGSLLGHLVTVFPHLTGVGFDLPPVGGPFEEFTAAARISDRVRFVPGDFLRDSLPPADVLVFGHILHDWDRDTKLKLLAKAHDALPEGGAVIVYESLVDDARRTNAFGLLMSLNMLVETPGGFDFTAADCRRWLTETGFRSTSATPLYGPEGMVVGIK</sequence>
<dbReference type="InterPro" id="IPR029063">
    <property type="entry name" value="SAM-dependent_MTases_sf"/>
</dbReference>
<dbReference type="Pfam" id="PF00891">
    <property type="entry name" value="Methyltransf_2"/>
    <property type="match status" value="1"/>
</dbReference>
<dbReference type="InterPro" id="IPR001077">
    <property type="entry name" value="COMT_C"/>
</dbReference>
<comment type="caution">
    <text evidence="7">The sequence shown here is derived from an EMBL/GenBank/DDBJ whole genome shotgun (WGS) entry which is preliminary data.</text>
</comment>
<feature type="compositionally biased region" description="Pro residues" evidence="4">
    <location>
        <begin position="9"/>
        <end position="23"/>
    </location>
</feature>
<dbReference type="Gene3D" id="1.10.10.10">
    <property type="entry name" value="Winged helix-like DNA-binding domain superfamily/Winged helix DNA-binding domain"/>
    <property type="match status" value="1"/>
</dbReference>
<dbReference type="PANTHER" id="PTHR43712:SF2">
    <property type="entry name" value="O-METHYLTRANSFERASE CICE"/>
    <property type="match status" value="1"/>
</dbReference>
<reference evidence="8" key="1">
    <citation type="journal article" date="2019" name="Int. J. Syst. Evol. Microbiol.">
        <title>The Global Catalogue of Microorganisms (GCM) 10K type strain sequencing project: providing services to taxonomists for standard genome sequencing and annotation.</title>
        <authorList>
            <consortium name="The Broad Institute Genomics Platform"/>
            <consortium name="The Broad Institute Genome Sequencing Center for Infectious Disease"/>
            <person name="Wu L."/>
            <person name="Ma J."/>
        </authorList>
    </citation>
    <scope>NUCLEOTIDE SEQUENCE [LARGE SCALE GENOMIC DNA]</scope>
    <source>
        <strain evidence="8">JCM 17986</strain>
    </source>
</reference>
<dbReference type="RefSeq" id="WP_345679768.1">
    <property type="nucleotide sequence ID" value="NZ_BAABHS010000035.1"/>
</dbReference>
<keyword evidence="8" id="KW-1185">Reference proteome</keyword>
<dbReference type="GO" id="GO:0008168">
    <property type="term" value="F:methyltransferase activity"/>
    <property type="evidence" value="ECO:0007669"/>
    <property type="project" value="UniProtKB-KW"/>
</dbReference>
<dbReference type="SUPFAM" id="SSF53335">
    <property type="entry name" value="S-adenosyl-L-methionine-dependent methyltransferases"/>
    <property type="match status" value="1"/>
</dbReference>
<name>A0ABP9I5H6_9ACTN</name>
<dbReference type="SUPFAM" id="SSF46785">
    <property type="entry name" value="Winged helix' DNA-binding domain"/>
    <property type="match status" value="1"/>
</dbReference>
<dbReference type="PIRSF" id="PIRSF005739">
    <property type="entry name" value="O-mtase"/>
    <property type="match status" value="1"/>
</dbReference>
<keyword evidence="1 7" id="KW-0489">Methyltransferase</keyword>
<evidence type="ECO:0000259" key="5">
    <source>
        <dbReference type="Pfam" id="PF00891"/>
    </source>
</evidence>
<dbReference type="Pfam" id="PF08100">
    <property type="entry name" value="Dimerisation"/>
    <property type="match status" value="1"/>
</dbReference>
<evidence type="ECO:0000256" key="4">
    <source>
        <dbReference type="SAM" id="MobiDB-lite"/>
    </source>
</evidence>
<dbReference type="InterPro" id="IPR036390">
    <property type="entry name" value="WH_DNA-bd_sf"/>
</dbReference>
<protein>
    <submittedName>
        <fullName evidence="7">Methyltransferase</fullName>
    </submittedName>
</protein>
<feature type="region of interest" description="Disordered" evidence="4">
    <location>
        <begin position="1"/>
        <end position="50"/>
    </location>
</feature>
<feature type="domain" description="O-methyltransferase dimerisation" evidence="6">
    <location>
        <begin position="59"/>
        <end position="134"/>
    </location>
</feature>
<keyword evidence="2" id="KW-0808">Transferase</keyword>
<organism evidence="7 8">
    <name type="scientific">Yinghuangia aomiensis</name>
    <dbReference type="NCBI Taxonomy" id="676205"/>
    <lineage>
        <taxon>Bacteria</taxon>
        <taxon>Bacillati</taxon>
        <taxon>Actinomycetota</taxon>
        <taxon>Actinomycetes</taxon>
        <taxon>Kitasatosporales</taxon>
        <taxon>Streptomycetaceae</taxon>
        <taxon>Yinghuangia</taxon>
    </lineage>
</organism>
<evidence type="ECO:0000313" key="7">
    <source>
        <dbReference type="EMBL" id="GAA4988486.1"/>
    </source>
</evidence>
<dbReference type="InterPro" id="IPR016461">
    <property type="entry name" value="COMT-like"/>
</dbReference>
<keyword evidence="3" id="KW-0949">S-adenosyl-L-methionine</keyword>
<dbReference type="InterPro" id="IPR012967">
    <property type="entry name" value="COMT_dimerisation"/>
</dbReference>
<dbReference type="Gene3D" id="3.40.50.150">
    <property type="entry name" value="Vaccinia Virus protein VP39"/>
    <property type="match status" value="1"/>
</dbReference>
<dbReference type="Proteomes" id="UP001500466">
    <property type="component" value="Unassembled WGS sequence"/>
</dbReference>